<dbReference type="Proteomes" id="UP000000557">
    <property type="component" value="Chromosome"/>
</dbReference>
<dbReference type="Pfam" id="PF21810">
    <property type="entry name" value="DUF6880"/>
    <property type="match status" value="1"/>
</dbReference>
<evidence type="ECO:0000313" key="3">
    <source>
        <dbReference type="EMBL" id="BAC90225.1"/>
    </source>
</evidence>
<evidence type="ECO:0000259" key="2">
    <source>
        <dbReference type="PROSITE" id="PS50966"/>
    </source>
</evidence>
<reference evidence="3 4" key="1">
    <citation type="journal article" date="2003" name="DNA Res.">
        <title>Complete genome structure of Gloeobacter violaceus PCC 7421, a cyanobacterium that lacks thylakoids.</title>
        <authorList>
            <person name="Nakamura Y."/>
            <person name="Kaneko T."/>
            <person name="Sato S."/>
            <person name="Mimuro M."/>
            <person name="Miyashita H."/>
            <person name="Tsuchiya T."/>
            <person name="Sasamoto S."/>
            <person name="Watanabe A."/>
            <person name="Kawashima K."/>
            <person name="Kishida Y."/>
            <person name="Kiyokawa C."/>
            <person name="Kohara M."/>
            <person name="Matsumoto M."/>
            <person name="Matsuno A."/>
            <person name="Nakazaki N."/>
            <person name="Shimpo S."/>
            <person name="Takeuchi C."/>
            <person name="Yamada M."/>
            <person name="Tabata S."/>
        </authorList>
    </citation>
    <scope>NUCLEOTIDE SEQUENCE [LARGE SCALE GENOMIC DNA]</scope>
    <source>
        <strain evidence="4">ATCC 29082 / PCC 7421</strain>
    </source>
</reference>
<keyword evidence="1" id="KW-0863">Zinc-finger</keyword>
<dbReference type="InParanoid" id="Q7NI99"/>
<dbReference type="GO" id="GO:0008270">
    <property type="term" value="F:zinc ion binding"/>
    <property type="evidence" value="ECO:0007669"/>
    <property type="project" value="UniProtKB-KW"/>
</dbReference>
<name>Q7NI99_GLOVI</name>
<dbReference type="HOGENOM" id="CLU_031282_0_0_3"/>
<proteinExistence type="predicted"/>
<dbReference type="EnsemblBacteria" id="BAC90225">
    <property type="protein sequence ID" value="BAC90225"/>
    <property type="gene ID" value="BAC90225"/>
</dbReference>
<dbReference type="EMBL" id="BA000045">
    <property type="protein sequence ID" value="BAC90225.1"/>
    <property type="molecule type" value="Genomic_DNA"/>
</dbReference>
<sequence length="580" mass="66276">MRAMEQELGNLLNEELLSEIAGSRTFARGREYCRSGRVHSLIEREGRLRAVVEGAQLYQVQLWAEDGELAYACDCPVGSDGIFCKHCVAVALAWLDDPEAVEEQTAQHRTAESKLRTYLEGLDRTELVRLLLEQAAQDVDFGERLQLKAAATAERVDVATFRQSLQRALATDGYVEYGEARGYAQRIDMVLDSIAQLLDAGQAEAVIDLAEEALERLEEVLSHGVDDSEGHVGGILMRAQELHHQACHLARPDPEELARYLFDWEMRAEFDTFFDAMDSYAEVLGEAGTALYRRLAEAEWQRLPALKPGDQRSFEGNRYRLTRIMERLTEQLGDIDALIAVKSRDLSSAYAFLQIAELCRTAGRDNEALEWAERGWQAFNERPDGRLRDFLVDEYQRRDRFDAALNLVWTEFNESPYMTTFAKLRKFTEGYGLWPQYRESALAHIRALIGKKQDYSSGRYGAHLTDGSLLVEFFLSEGDVDQALREAKALGCDQRLWLRLAEALELEHPEEALPIYRRPVDALIEQTNNDAYAQAVRLLVKVHLLMDRLGRHEQFEDWLAHLRKTYKAKRNFIKLVNTSF</sequence>
<feature type="domain" description="SWIM-type" evidence="2">
    <location>
        <begin position="58"/>
        <end position="95"/>
    </location>
</feature>
<dbReference type="PROSITE" id="PS50966">
    <property type="entry name" value="ZF_SWIM"/>
    <property type="match status" value="1"/>
</dbReference>
<keyword evidence="1" id="KW-0479">Metal-binding</keyword>
<dbReference type="OrthoDB" id="7593573at2"/>
<evidence type="ECO:0000256" key="1">
    <source>
        <dbReference type="PROSITE-ProRule" id="PRU00325"/>
    </source>
</evidence>
<evidence type="ECO:0000313" key="4">
    <source>
        <dbReference type="Proteomes" id="UP000000557"/>
    </source>
</evidence>
<dbReference type="KEGG" id="gvi:gll2284"/>
<gene>
    <name evidence="3" type="ordered locus">gll2284</name>
</gene>
<dbReference type="eggNOG" id="COG4715">
    <property type="taxonomic scope" value="Bacteria"/>
</dbReference>
<dbReference type="Pfam" id="PF04434">
    <property type="entry name" value="SWIM"/>
    <property type="match status" value="1"/>
</dbReference>
<dbReference type="InterPro" id="IPR007527">
    <property type="entry name" value="Znf_SWIM"/>
</dbReference>
<reference evidence="3 4" key="2">
    <citation type="journal article" date="2003" name="DNA Res.">
        <title>Complete genome structure of Gloeobacter violaceus PCC 7421, a cyanobacterium that lacks thylakoids (supplement).</title>
        <authorList>
            <person name="Nakamura Y."/>
            <person name="Kaneko T."/>
            <person name="Sato S."/>
            <person name="Mimuro M."/>
            <person name="Miyashita H."/>
            <person name="Tsuchiya T."/>
            <person name="Sasamoto S."/>
            <person name="Watanabe A."/>
            <person name="Kawashima K."/>
            <person name="Kishida Y."/>
            <person name="Kiyokawa C."/>
            <person name="Kohara M."/>
            <person name="Matsumoto M."/>
            <person name="Matsuno A."/>
            <person name="Nakazaki N."/>
            <person name="Shimpo S."/>
            <person name="Takeuchi C."/>
            <person name="Yamada M."/>
            <person name="Tabata S."/>
        </authorList>
    </citation>
    <scope>NUCLEOTIDE SEQUENCE [LARGE SCALE GENOMIC DNA]</scope>
    <source>
        <strain evidence="4">ATCC 29082 / PCC 7421</strain>
    </source>
</reference>
<organism evidence="3 4">
    <name type="scientific">Gloeobacter violaceus (strain ATCC 29082 / PCC 7421)</name>
    <dbReference type="NCBI Taxonomy" id="251221"/>
    <lineage>
        <taxon>Bacteria</taxon>
        <taxon>Bacillati</taxon>
        <taxon>Cyanobacteriota</taxon>
        <taxon>Cyanophyceae</taxon>
        <taxon>Gloeobacterales</taxon>
        <taxon>Gloeobacteraceae</taxon>
        <taxon>Gloeobacter</taxon>
    </lineage>
</organism>
<protein>
    <submittedName>
        <fullName evidence="3">Gll2284 protein</fullName>
    </submittedName>
</protein>
<accession>Q7NI99</accession>
<keyword evidence="1" id="KW-0862">Zinc</keyword>
<keyword evidence="4" id="KW-1185">Reference proteome</keyword>
<dbReference type="AlphaFoldDB" id="Q7NI99"/>
<dbReference type="PATRIC" id="fig|251221.4.peg.2319"/>
<dbReference type="InterPro" id="IPR049245">
    <property type="entry name" value="DUF6880"/>
</dbReference>